<keyword evidence="3" id="KW-1185">Reference proteome</keyword>
<reference evidence="2 3" key="1">
    <citation type="submission" date="2024-10" db="EMBL/GenBank/DDBJ databases">
        <title>The Natural Products Discovery Center: Release of the First 8490 Sequenced Strains for Exploring Actinobacteria Biosynthetic Diversity.</title>
        <authorList>
            <person name="Kalkreuter E."/>
            <person name="Kautsar S.A."/>
            <person name="Yang D."/>
            <person name="Bader C.D."/>
            <person name="Teijaro C.N."/>
            <person name="Fluegel L."/>
            <person name="Davis C.M."/>
            <person name="Simpson J.R."/>
            <person name="Lauterbach L."/>
            <person name="Steele A.D."/>
            <person name="Gui C."/>
            <person name="Meng S."/>
            <person name="Li G."/>
            <person name="Viehrig K."/>
            <person name="Ye F."/>
            <person name="Su P."/>
            <person name="Kiefer A.F."/>
            <person name="Nichols A."/>
            <person name="Cepeda A.J."/>
            <person name="Yan W."/>
            <person name="Fan B."/>
            <person name="Jiang Y."/>
            <person name="Adhikari A."/>
            <person name="Zheng C.-J."/>
            <person name="Schuster L."/>
            <person name="Cowan T.M."/>
            <person name="Smanski M.J."/>
            <person name="Chevrette M.G."/>
            <person name="De Carvalho L.P.S."/>
            <person name="Shen B."/>
        </authorList>
    </citation>
    <scope>NUCLEOTIDE SEQUENCE [LARGE SCALE GENOMIC DNA]</scope>
    <source>
        <strain evidence="2 3">NPDC019377</strain>
    </source>
</reference>
<dbReference type="Pfam" id="PF04542">
    <property type="entry name" value="Sigma70_r2"/>
    <property type="match status" value="1"/>
</dbReference>
<dbReference type="InterPro" id="IPR007627">
    <property type="entry name" value="RNA_pol_sigma70_r2"/>
</dbReference>
<proteinExistence type="predicted"/>
<evidence type="ECO:0000259" key="1">
    <source>
        <dbReference type="Pfam" id="PF04542"/>
    </source>
</evidence>
<accession>A0ABW7VVD8</accession>
<dbReference type="InterPro" id="IPR052704">
    <property type="entry name" value="ECF_Sigma-70_Domain"/>
</dbReference>
<name>A0ABW7VVD8_9NOCA</name>
<sequence>MPPGPFRRTPVRSDPSDLVTEAFEAQRERLRALAYRVLGSHPDAEDVVQEAWMRLARQDEATIANLAGWLTTVVGRRGRWPRRVPVLRGSPHRQSRRERLRPCEVGRIVL</sequence>
<organism evidence="2 3">
    <name type="scientific">Nocardia testacea</name>
    <dbReference type="NCBI Taxonomy" id="248551"/>
    <lineage>
        <taxon>Bacteria</taxon>
        <taxon>Bacillati</taxon>
        <taxon>Actinomycetota</taxon>
        <taxon>Actinomycetes</taxon>
        <taxon>Mycobacteriales</taxon>
        <taxon>Nocardiaceae</taxon>
        <taxon>Nocardia</taxon>
    </lineage>
</organism>
<gene>
    <name evidence="2" type="ORF">ACH49Z_11895</name>
</gene>
<evidence type="ECO:0000313" key="3">
    <source>
        <dbReference type="Proteomes" id="UP001611494"/>
    </source>
</evidence>
<protein>
    <submittedName>
        <fullName evidence="2">Sigma factor</fullName>
    </submittedName>
</protein>
<dbReference type="PANTHER" id="PTHR30173">
    <property type="entry name" value="SIGMA 19 FACTOR"/>
    <property type="match status" value="1"/>
</dbReference>
<dbReference type="Gene3D" id="1.10.1740.10">
    <property type="match status" value="1"/>
</dbReference>
<comment type="caution">
    <text evidence="2">The sequence shown here is derived from an EMBL/GenBank/DDBJ whole genome shotgun (WGS) entry which is preliminary data.</text>
</comment>
<dbReference type="PANTHER" id="PTHR30173:SF43">
    <property type="entry name" value="ECF RNA POLYMERASE SIGMA FACTOR SIGI-RELATED"/>
    <property type="match status" value="1"/>
</dbReference>
<feature type="domain" description="RNA polymerase sigma-70 region 2" evidence="1">
    <location>
        <begin position="23"/>
        <end position="76"/>
    </location>
</feature>
<dbReference type="RefSeq" id="WP_397062138.1">
    <property type="nucleotide sequence ID" value="NZ_JBIRYL010000001.1"/>
</dbReference>
<evidence type="ECO:0000313" key="2">
    <source>
        <dbReference type="EMBL" id="MFI2230542.1"/>
    </source>
</evidence>
<dbReference type="EMBL" id="JBIRYL010000001">
    <property type="protein sequence ID" value="MFI2230542.1"/>
    <property type="molecule type" value="Genomic_DNA"/>
</dbReference>
<dbReference type="SUPFAM" id="SSF88946">
    <property type="entry name" value="Sigma2 domain of RNA polymerase sigma factors"/>
    <property type="match status" value="1"/>
</dbReference>
<dbReference type="Proteomes" id="UP001611494">
    <property type="component" value="Unassembled WGS sequence"/>
</dbReference>
<dbReference type="InterPro" id="IPR013325">
    <property type="entry name" value="RNA_pol_sigma_r2"/>
</dbReference>